<feature type="compositionally biased region" description="Low complexity" evidence="1">
    <location>
        <begin position="32"/>
        <end position="50"/>
    </location>
</feature>
<evidence type="ECO:0000313" key="4">
    <source>
        <dbReference type="Proteomes" id="UP000295388"/>
    </source>
</evidence>
<dbReference type="AlphaFoldDB" id="A0A4R6KCW6"/>
<dbReference type="Proteomes" id="UP000295388">
    <property type="component" value="Unassembled WGS sequence"/>
</dbReference>
<gene>
    <name evidence="3" type="ORF">EV643_111148</name>
</gene>
<evidence type="ECO:0008006" key="5">
    <source>
        <dbReference type="Google" id="ProtNLM"/>
    </source>
</evidence>
<evidence type="ECO:0000313" key="3">
    <source>
        <dbReference type="EMBL" id="TDO46295.1"/>
    </source>
</evidence>
<accession>A0A4R6KCW6</accession>
<keyword evidence="2" id="KW-0732">Signal</keyword>
<dbReference type="PROSITE" id="PS51257">
    <property type="entry name" value="PROKAR_LIPOPROTEIN"/>
    <property type="match status" value="1"/>
</dbReference>
<protein>
    <recommendedName>
        <fullName evidence="5">PknH-like protein</fullName>
    </recommendedName>
</protein>
<feature type="chain" id="PRO_5020932350" description="PknH-like protein" evidence="2">
    <location>
        <begin position="21"/>
        <end position="259"/>
    </location>
</feature>
<keyword evidence="4" id="KW-1185">Reference proteome</keyword>
<feature type="region of interest" description="Disordered" evidence="1">
    <location>
        <begin position="21"/>
        <end position="83"/>
    </location>
</feature>
<evidence type="ECO:0000256" key="2">
    <source>
        <dbReference type="SAM" id="SignalP"/>
    </source>
</evidence>
<sequence>MRVVLGVVAAAGLLVGCSPAAGDKAAAPTSTPIPSTVGGTVPVPTVTPSTAKPTDAAQAPDLPEQATAPPPVTAGPVSSENLPAADKLGKGWKSYVDPGGAEEGFLGNQSFTRRRDAHQAAFEALPVGCAGQLPKGALPVPQYALQASYRTGADGPATALLLRFSDAGKASAYYRGYQARMSACGNTADAQLAVRGLWSEETAAAAVRRYAGAESFVEVSVVRGTTVALLAAASGESADPDVGWTRTVVPELQAVIDSP</sequence>
<comment type="caution">
    <text evidence="3">The sequence shown here is derived from an EMBL/GenBank/DDBJ whole genome shotgun (WGS) entry which is preliminary data.</text>
</comment>
<dbReference type="EMBL" id="SNWQ01000011">
    <property type="protein sequence ID" value="TDO46295.1"/>
    <property type="molecule type" value="Genomic_DNA"/>
</dbReference>
<reference evidence="3 4" key="1">
    <citation type="submission" date="2019-03" db="EMBL/GenBank/DDBJ databases">
        <title>Genomic Encyclopedia of Type Strains, Phase III (KMG-III): the genomes of soil and plant-associated and newly described type strains.</title>
        <authorList>
            <person name="Whitman W."/>
        </authorList>
    </citation>
    <scope>NUCLEOTIDE SEQUENCE [LARGE SCALE GENOMIC DNA]</scope>
    <source>
        <strain evidence="3 4">VKM Ac-2527</strain>
    </source>
</reference>
<evidence type="ECO:0000256" key="1">
    <source>
        <dbReference type="SAM" id="MobiDB-lite"/>
    </source>
</evidence>
<name>A0A4R6KCW6_9ACTN</name>
<organism evidence="3 4">
    <name type="scientific">Kribbella caucasensis</name>
    <dbReference type="NCBI Taxonomy" id="2512215"/>
    <lineage>
        <taxon>Bacteria</taxon>
        <taxon>Bacillati</taxon>
        <taxon>Actinomycetota</taxon>
        <taxon>Actinomycetes</taxon>
        <taxon>Propionibacteriales</taxon>
        <taxon>Kribbellaceae</taxon>
        <taxon>Kribbella</taxon>
    </lineage>
</organism>
<proteinExistence type="predicted"/>
<feature type="signal peptide" evidence="2">
    <location>
        <begin position="1"/>
        <end position="20"/>
    </location>
</feature>